<dbReference type="InterPro" id="IPR040258">
    <property type="entry name" value="Spt16"/>
</dbReference>
<evidence type="ECO:0000256" key="1">
    <source>
        <dbReference type="ARBA" id="ARBA00010779"/>
    </source>
</evidence>
<comment type="function">
    <text evidence="10">Component of the FACT complex, a general chromatin factor that acts to reorganize nucleosomes. The FACT complex is involved in multiple processes that require DNA as a template such as mRNA elongation, DNA replication and DNA repair. During transcription elongation the FACT complex acts as a histone chaperone that both destabilizes and restores nucleosomal structure. It facilitates the passage of RNA polymerase II and transcription by promoting the dissociation of one histone H2A-H2B dimer from the nucleosome, then subsequently promotes the reestablishment of the nucleosome following the passage of RNA polymerase II.</text>
</comment>
<dbReference type="InterPro" id="IPR029149">
    <property type="entry name" value="Creatin/AminoP/Spt16_N"/>
</dbReference>
<evidence type="ECO:0000256" key="11">
    <source>
        <dbReference type="SAM" id="MobiDB-lite"/>
    </source>
</evidence>
<name>A0A3L6T247_PANMI</name>
<keyword evidence="9 10" id="KW-0539">Nucleus</keyword>
<proteinExistence type="inferred from homology"/>
<dbReference type="GO" id="GO:0031491">
    <property type="term" value="F:nucleosome binding"/>
    <property type="evidence" value="ECO:0007669"/>
    <property type="project" value="TreeGrafter"/>
</dbReference>
<feature type="compositionally biased region" description="Basic and acidic residues" evidence="11">
    <location>
        <begin position="988"/>
        <end position="997"/>
    </location>
</feature>
<comment type="similarity">
    <text evidence="1 10">Belongs to the peptidase M24 family. SPT16 subfamily.</text>
</comment>
<feature type="compositionally biased region" description="Acidic residues" evidence="11">
    <location>
        <begin position="975"/>
        <end position="987"/>
    </location>
</feature>
<dbReference type="EMBL" id="PQIB02000003">
    <property type="protein sequence ID" value="RLN29895.1"/>
    <property type="molecule type" value="Genomic_DNA"/>
</dbReference>
<dbReference type="InterPro" id="IPR056595">
    <property type="entry name" value="Fact-SPT16_PH"/>
</dbReference>
<dbReference type="FunFam" id="3.40.350.10:FF:000006">
    <property type="entry name" value="FACT complex subunit SPT16"/>
    <property type="match status" value="1"/>
</dbReference>
<dbReference type="Pfam" id="PF14826">
    <property type="entry name" value="FACT-Spt16_Nlob"/>
    <property type="match status" value="1"/>
</dbReference>
<evidence type="ECO:0000313" key="16">
    <source>
        <dbReference type="Proteomes" id="UP000275267"/>
    </source>
</evidence>
<sequence>MAILEALDRTTPVSGSSTVVSPENFIKCLKKFYSHWKEDVYDLWGSSRAIAVATPPHSDDIRYRKSLALSMWFFGRDFADTIMVFLSSQIHFLSGQDGCDLLQHLKMPVSRAVGLDIVLHNIEKADNVSLSIDQVLNSVCAQYESNSVVMGHIAREKPEGKVLEEWYQKLHGSRLKLYDVSGGISELLSVKDASEIMYVKKAAYLTASVMRKYVVPKLENIVMDEKKVPHSKLMDLTEKTILSPTNINVKLKAGNVDICYPPIFQSGGKYDLRPGALINDDDLHYDSGSLIVCAMGAKYSGYCSNVARTFLIDCSMEKCNAYKVLRKAHDAATAALTPGSKASGTGIGIEFRETWLSLNEKNDLTLKEGMVFNVSLGFQNVPAKNSDEKIKEISLWLADTVLICKERPEVLTAFISKGEDDAFYSFDEEKIGSPSSKPAPKTERMVLLKVKPVLKADMMLSLKDNLRSSSWTPKEDLRRQLQSEILCKKTNETAMRIDGTNHNLLEGHGQFRAMGDIVAYKNASDFPRVDRLAIQVDKQNEAILLPIYGFMVPFHVCTVKKAEIRGDKKRSVYVSITFNVPNTVSSLQDSGLQANISFVFLKAVTFFSRDRRHAEEVVKSMKILQKGVLERAKRASLVSQEKLQLHDGLTRDRIQLLDLWIRPALSGLGRKVLGTLVAHVNGFQYTVSKSEKVDITFGNIKHAFFQPAEQDMITLLHFHLYSEIMVGNKKTRDVQFYIEVMDAVDSIGLKRRSAWDPDEIEEEQRERAWRREINRQFELFVRRVGSIWSKPRFNQLALQFETPLQKLGFNEVHGRTTCFIAPSPSCLVQLIDALFLVTSLREVDIVCLERVALGQKSFDMVFVFHDYPRDVVRIEVIPMTDLDKIKDWLNDCSLKYYESKLNLNWRKVLKTMMNDQESETNNRWEFLNPDASDSDSESSETEDDQYEPSDMETGSESDDAGSNNESVVNSGDDGGGSDEDDGGESWDEMERKARDADAEMGSESDSEDERQRRREEAKAKSRRPSEQSSKGSPQKRQRLN</sequence>
<dbReference type="Gene3D" id="3.90.230.10">
    <property type="entry name" value="Creatinase/methionine aminopeptidase superfamily"/>
    <property type="match status" value="2"/>
</dbReference>
<comment type="subunit">
    <text evidence="10">Component of the FACT complex.</text>
</comment>
<dbReference type="InterPro" id="IPR013719">
    <property type="entry name" value="RTT106/SPT16-like_middle_dom"/>
</dbReference>
<dbReference type="InterPro" id="IPR048969">
    <property type="entry name" value="FACT_SPT16_C"/>
</dbReference>
<dbReference type="Pfam" id="PF00557">
    <property type="entry name" value="Peptidase_M24"/>
    <property type="match status" value="1"/>
</dbReference>
<dbReference type="Gene3D" id="2.30.29.210">
    <property type="entry name" value="FACT complex subunit Spt16p/Cdc68p"/>
    <property type="match status" value="1"/>
</dbReference>
<dbReference type="GO" id="GO:0006281">
    <property type="term" value="P:DNA repair"/>
    <property type="evidence" value="ECO:0007669"/>
    <property type="project" value="UniProtKB-UniRule"/>
</dbReference>
<dbReference type="Pfam" id="PF08644">
    <property type="entry name" value="SPT16"/>
    <property type="match status" value="1"/>
</dbReference>
<keyword evidence="7 10" id="KW-0804">Transcription</keyword>
<dbReference type="Proteomes" id="UP000275267">
    <property type="component" value="Unassembled WGS sequence"/>
</dbReference>
<dbReference type="SMART" id="SM01285">
    <property type="entry name" value="FACT-Spt16_Nlob"/>
    <property type="match status" value="1"/>
</dbReference>
<keyword evidence="16" id="KW-1185">Reference proteome</keyword>
<evidence type="ECO:0000259" key="12">
    <source>
        <dbReference type="SMART" id="SM01285"/>
    </source>
</evidence>
<evidence type="ECO:0000256" key="10">
    <source>
        <dbReference type="RuleBase" id="RU367052"/>
    </source>
</evidence>
<dbReference type="FunFam" id="2.30.29.30:FF:000017">
    <property type="entry name" value="FACT complex subunit SPT16"/>
    <property type="match status" value="1"/>
</dbReference>
<dbReference type="InterPro" id="IPR011993">
    <property type="entry name" value="PH-like_dom_sf"/>
</dbReference>
<dbReference type="Pfam" id="PF08512">
    <property type="entry name" value="Rttp106-like_middle"/>
    <property type="match status" value="1"/>
</dbReference>
<dbReference type="SMART" id="SM01286">
    <property type="entry name" value="SPT16"/>
    <property type="match status" value="1"/>
</dbReference>
<accession>A0A3L6T247</accession>
<dbReference type="Pfam" id="PF24824">
    <property type="entry name" value="PH_SPT16"/>
    <property type="match status" value="1"/>
</dbReference>
<dbReference type="GO" id="GO:0006368">
    <property type="term" value="P:transcription elongation by RNA polymerase II"/>
    <property type="evidence" value="ECO:0007669"/>
    <property type="project" value="TreeGrafter"/>
</dbReference>
<feature type="region of interest" description="Disordered" evidence="11">
    <location>
        <begin position="918"/>
        <end position="1040"/>
    </location>
</feature>
<dbReference type="GO" id="GO:0006260">
    <property type="term" value="P:DNA replication"/>
    <property type="evidence" value="ECO:0007669"/>
    <property type="project" value="UniProtKB-KW"/>
</dbReference>
<dbReference type="OrthoDB" id="659259at2759"/>
<dbReference type="SMART" id="SM01287">
    <property type="entry name" value="Rtt106"/>
    <property type="match status" value="1"/>
</dbReference>
<evidence type="ECO:0000256" key="9">
    <source>
        <dbReference type="ARBA" id="ARBA00023242"/>
    </source>
</evidence>
<dbReference type="Gene3D" id="2.30.29.150">
    <property type="match status" value="1"/>
</dbReference>
<keyword evidence="6" id="KW-0175">Coiled coil</keyword>
<evidence type="ECO:0000256" key="4">
    <source>
        <dbReference type="ARBA" id="ARBA00022763"/>
    </source>
</evidence>
<keyword evidence="8 10" id="KW-0234">DNA repair</keyword>
<dbReference type="STRING" id="4540.A0A3L6T247"/>
<dbReference type="InterPro" id="IPR013953">
    <property type="entry name" value="FACT_SPT16_M"/>
</dbReference>
<keyword evidence="5 10" id="KW-0805">Transcription regulation</keyword>
<dbReference type="Gene3D" id="2.30.29.30">
    <property type="entry name" value="Pleckstrin-homology domain (PH domain)/Phosphotyrosine-binding domain (PTB)"/>
    <property type="match status" value="1"/>
</dbReference>
<dbReference type="Gene3D" id="3.40.350.10">
    <property type="entry name" value="Creatinase/prolidase N-terminal domain"/>
    <property type="match status" value="1"/>
</dbReference>
<evidence type="ECO:0000256" key="3">
    <source>
        <dbReference type="ARBA" id="ARBA00022705"/>
    </source>
</evidence>
<feature type="domain" description="Histone chaperone RTT106/FACT complex subunit SPT16-like middle" evidence="14">
    <location>
        <begin position="809"/>
        <end position="899"/>
    </location>
</feature>
<feature type="compositionally biased region" description="Basic and acidic residues" evidence="11">
    <location>
        <begin position="1009"/>
        <end position="1025"/>
    </location>
</feature>
<dbReference type="AlphaFoldDB" id="A0A3L6T247"/>
<reference evidence="16" key="1">
    <citation type="journal article" date="2019" name="Nat. Commun.">
        <title>The genome of broomcorn millet.</title>
        <authorList>
            <person name="Zou C."/>
            <person name="Miki D."/>
            <person name="Li D."/>
            <person name="Tang Q."/>
            <person name="Xiao L."/>
            <person name="Rajput S."/>
            <person name="Deng P."/>
            <person name="Jia W."/>
            <person name="Huang R."/>
            <person name="Zhang M."/>
            <person name="Sun Y."/>
            <person name="Hu J."/>
            <person name="Fu X."/>
            <person name="Schnable P.S."/>
            <person name="Li F."/>
            <person name="Zhang H."/>
            <person name="Feng B."/>
            <person name="Zhu X."/>
            <person name="Liu R."/>
            <person name="Schnable J.C."/>
            <person name="Zhu J.-K."/>
            <person name="Zhang H."/>
        </authorList>
    </citation>
    <scope>NUCLEOTIDE SEQUENCE [LARGE SCALE GENOMIC DNA]</scope>
</reference>
<keyword evidence="4 10" id="KW-0227">DNA damage</keyword>
<feature type="compositionally biased region" description="Acidic residues" evidence="11">
    <location>
        <begin position="932"/>
        <end position="959"/>
    </location>
</feature>
<evidence type="ECO:0000259" key="14">
    <source>
        <dbReference type="SMART" id="SM01287"/>
    </source>
</evidence>
<evidence type="ECO:0000259" key="13">
    <source>
        <dbReference type="SMART" id="SM01286"/>
    </source>
</evidence>
<dbReference type="InterPro" id="IPR036005">
    <property type="entry name" value="Creatinase/aminopeptidase-like"/>
</dbReference>
<dbReference type="Pfam" id="PF21091">
    <property type="entry name" value="SPT16_C"/>
    <property type="match status" value="1"/>
</dbReference>
<evidence type="ECO:0000256" key="6">
    <source>
        <dbReference type="ARBA" id="ARBA00023054"/>
    </source>
</evidence>
<feature type="compositionally biased region" description="Acidic residues" evidence="11">
    <location>
        <begin position="998"/>
        <end position="1008"/>
    </location>
</feature>
<evidence type="ECO:0000256" key="5">
    <source>
        <dbReference type="ARBA" id="ARBA00023015"/>
    </source>
</evidence>
<dbReference type="InterPro" id="IPR000994">
    <property type="entry name" value="Pept_M24"/>
</dbReference>
<dbReference type="InterPro" id="IPR029148">
    <property type="entry name" value="FACT-SPT16_Nlobe"/>
</dbReference>
<evidence type="ECO:0000256" key="8">
    <source>
        <dbReference type="ARBA" id="ARBA00023204"/>
    </source>
</evidence>
<feature type="compositionally biased region" description="Polar residues" evidence="11">
    <location>
        <begin position="960"/>
        <end position="969"/>
    </location>
</feature>
<comment type="subcellular location">
    <subcellularLocation>
        <location evidence="10">Nucleus</location>
    </subcellularLocation>
    <subcellularLocation>
        <location evidence="10">Chromosome</location>
    </subcellularLocation>
</comment>
<feature type="domain" description="FACT complex subunit SPT16 middle" evidence="13">
    <location>
        <begin position="534"/>
        <end position="685"/>
    </location>
</feature>
<feature type="domain" description="FACT complex subunit SPT16 N-terminal lobe" evidence="12">
    <location>
        <begin position="20"/>
        <end position="184"/>
    </location>
</feature>
<evidence type="ECO:0000256" key="7">
    <source>
        <dbReference type="ARBA" id="ARBA00023163"/>
    </source>
</evidence>
<gene>
    <name evidence="15" type="ORF">C2845_PM05G18260</name>
</gene>
<comment type="caution">
    <text evidence="15">The sequence shown here is derived from an EMBL/GenBank/DDBJ whole genome shotgun (WGS) entry which is preliminary data.</text>
</comment>
<dbReference type="FunFam" id="2.30.29.150:FF:000004">
    <property type="entry name" value="FACT complex subunit SPT16"/>
    <property type="match status" value="1"/>
</dbReference>
<dbReference type="GO" id="GO:0035101">
    <property type="term" value="C:FACT complex"/>
    <property type="evidence" value="ECO:0007669"/>
    <property type="project" value="UniProtKB-UniRule"/>
</dbReference>
<keyword evidence="3 10" id="KW-0235">DNA replication</keyword>
<evidence type="ECO:0000256" key="2">
    <source>
        <dbReference type="ARBA" id="ARBA00022454"/>
    </source>
</evidence>
<dbReference type="SUPFAM" id="SSF55920">
    <property type="entry name" value="Creatinase/aminopeptidase"/>
    <property type="match status" value="1"/>
</dbReference>
<dbReference type="PANTHER" id="PTHR13980:SF16">
    <property type="entry name" value="FACT COMPLEX SUBUNIT"/>
    <property type="match status" value="1"/>
</dbReference>
<keyword evidence="2 10" id="KW-0158">Chromosome</keyword>
<protein>
    <recommendedName>
        <fullName evidence="10">FACT complex subunit</fullName>
    </recommendedName>
</protein>
<evidence type="ECO:0000313" key="15">
    <source>
        <dbReference type="EMBL" id="RLN29895.1"/>
    </source>
</evidence>
<dbReference type="PANTHER" id="PTHR13980">
    <property type="entry name" value="CDC68 RELATED"/>
    <property type="match status" value="1"/>
</dbReference>
<organism evidence="15 16">
    <name type="scientific">Panicum miliaceum</name>
    <name type="common">Proso millet</name>
    <name type="synonym">Broomcorn millet</name>
    <dbReference type="NCBI Taxonomy" id="4540"/>
    <lineage>
        <taxon>Eukaryota</taxon>
        <taxon>Viridiplantae</taxon>
        <taxon>Streptophyta</taxon>
        <taxon>Embryophyta</taxon>
        <taxon>Tracheophyta</taxon>
        <taxon>Spermatophyta</taxon>
        <taxon>Magnoliopsida</taxon>
        <taxon>Liliopsida</taxon>
        <taxon>Poales</taxon>
        <taxon>Poaceae</taxon>
        <taxon>PACMAD clade</taxon>
        <taxon>Panicoideae</taxon>
        <taxon>Panicodae</taxon>
        <taxon>Paniceae</taxon>
        <taxon>Panicinae</taxon>
        <taxon>Panicum</taxon>
        <taxon>Panicum sect. Panicum</taxon>
    </lineage>
</organism>